<dbReference type="PANTHER" id="PTHR30061">
    <property type="entry name" value="MALTOSE-BINDING PERIPLASMIC PROTEIN"/>
    <property type="match status" value="1"/>
</dbReference>
<dbReference type="Proteomes" id="UP000176288">
    <property type="component" value="Chromosome"/>
</dbReference>
<dbReference type="GO" id="GO:0055052">
    <property type="term" value="C:ATP-binding cassette (ABC) transporter complex, substrate-binding subunit-containing"/>
    <property type="evidence" value="ECO:0007669"/>
    <property type="project" value="TreeGrafter"/>
</dbReference>
<dbReference type="SUPFAM" id="SSF53850">
    <property type="entry name" value="Periplasmic binding protein-like II"/>
    <property type="match status" value="1"/>
</dbReference>
<reference evidence="6 7" key="1">
    <citation type="submission" date="2016-10" db="EMBL/GenBank/DDBJ databases">
        <title>Actinomyces aegypiusis sp. nov., isolated from the Aegypius monachus in Qinghai Tibet Plateau China.</title>
        <authorList>
            <person name="Wang Y."/>
        </authorList>
    </citation>
    <scope>NUCLEOTIDE SEQUENCE [LARGE SCALE GENOMIC DNA]</scope>
    <source>
        <strain evidence="6 7">VUL4_3</strain>
    </source>
</reference>
<dbReference type="GO" id="GO:1901982">
    <property type="term" value="F:maltose binding"/>
    <property type="evidence" value="ECO:0007669"/>
    <property type="project" value="TreeGrafter"/>
</dbReference>
<feature type="chain" id="PRO_5039037127" evidence="5">
    <location>
        <begin position="20"/>
        <end position="416"/>
    </location>
</feature>
<feature type="signal peptide" evidence="5">
    <location>
        <begin position="1"/>
        <end position="19"/>
    </location>
</feature>
<protein>
    <submittedName>
        <fullName evidence="6">ABC transporter substrate-binding protein</fullName>
    </submittedName>
</protein>
<comment type="similarity">
    <text evidence="1">Belongs to the bacterial solute-binding protein 1 family.</text>
</comment>
<dbReference type="GO" id="GO:0042956">
    <property type="term" value="P:maltodextrin transmembrane transport"/>
    <property type="evidence" value="ECO:0007669"/>
    <property type="project" value="TreeGrafter"/>
</dbReference>
<proteinExistence type="inferred from homology"/>
<evidence type="ECO:0000256" key="3">
    <source>
        <dbReference type="ARBA" id="ARBA00022729"/>
    </source>
</evidence>
<evidence type="ECO:0000313" key="6">
    <source>
        <dbReference type="EMBL" id="AOZ72572.1"/>
    </source>
</evidence>
<dbReference type="KEGG" id="avu:BK816_04070"/>
<dbReference type="InterPro" id="IPR006059">
    <property type="entry name" value="SBP"/>
</dbReference>
<dbReference type="PANTHER" id="PTHR30061:SF50">
    <property type="entry name" value="MALTOSE_MALTODEXTRIN-BINDING PERIPLASMIC PROTEIN"/>
    <property type="match status" value="1"/>
</dbReference>
<keyword evidence="3 5" id="KW-0732">Signal</keyword>
<evidence type="ECO:0000256" key="4">
    <source>
        <dbReference type="SAM" id="MobiDB-lite"/>
    </source>
</evidence>
<dbReference type="AlphaFoldDB" id="A0A1D9MJW1"/>
<accession>A0A1D9MJW1</accession>
<gene>
    <name evidence="6" type="ORF">BK816_04070</name>
</gene>
<evidence type="ECO:0000313" key="7">
    <source>
        <dbReference type="Proteomes" id="UP000176288"/>
    </source>
</evidence>
<dbReference type="RefSeq" id="WP_071164038.1">
    <property type="nucleotide sequence ID" value="NZ_CP017812.1"/>
</dbReference>
<dbReference type="Gene3D" id="3.40.190.10">
    <property type="entry name" value="Periplasmic binding protein-like II"/>
    <property type="match status" value="1"/>
</dbReference>
<evidence type="ECO:0000256" key="2">
    <source>
        <dbReference type="ARBA" id="ARBA00022448"/>
    </source>
</evidence>
<name>A0A1D9MJW1_9ACTO</name>
<sequence length="416" mass="45886">MKRKIALVMSLALASGALAACGSSDNNSEAGGGKMDKIELWMPTLANDNQDKQLWQEISQKFEKENNVKVNVTIVPWSDYETKFLTGVTSGKGPDVGFMYPEMMGDYIEKAQIEPLDSFVTEDQKKNLLFLDNGVVDGKQYALPLLVGGARVMFYNKALLAKAGVDKLPETWDDFVAVGEKLKGAGIAPWISDFADKSRGVMNSNFFPFIWQAGGRLFAEDGKKTEFDSPEVIKAATYLKTLLDKGVLDSTSTGATTESARKSFQNGKSAFIFENSAKASLWKESNIDYGYIVSLKDKQRGTFFASNSLVLFKGCQDKDLCYKFMDYLTQGDQMAKFHTKAPFFPVGKDEKGDPNDEFAKVYTEDKDALHTLPVVPRSVGTYQVLYKNLQSMLAGAKSPEQAMKDAAAEGNKILSK</sequence>
<dbReference type="OrthoDB" id="1650177at2"/>
<feature type="region of interest" description="Disordered" evidence="4">
    <location>
        <begin position="396"/>
        <end position="416"/>
    </location>
</feature>
<dbReference type="CDD" id="cd13585">
    <property type="entry name" value="PBP2_TMBP_like"/>
    <property type="match status" value="1"/>
</dbReference>
<evidence type="ECO:0000256" key="5">
    <source>
        <dbReference type="SAM" id="SignalP"/>
    </source>
</evidence>
<keyword evidence="7" id="KW-1185">Reference proteome</keyword>
<organism evidence="6 7">
    <name type="scientific">Boudabousia tangfeifanii</name>
    <dbReference type="NCBI Taxonomy" id="1912795"/>
    <lineage>
        <taxon>Bacteria</taxon>
        <taxon>Bacillati</taxon>
        <taxon>Actinomycetota</taxon>
        <taxon>Actinomycetes</taxon>
        <taxon>Actinomycetales</taxon>
        <taxon>Actinomycetaceae</taxon>
        <taxon>Boudabousia</taxon>
    </lineage>
</organism>
<dbReference type="GO" id="GO:0015768">
    <property type="term" value="P:maltose transport"/>
    <property type="evidence" value="ECO:0007669"/>
    <property type="project" value="TreeGrafter"/>
</dbReference>
<keyword evidence="2" id="KW-0813">Transport</keyword>
<dbReference type="PROSITE" id="PS51257">
    <property type="entry name" value="PROKAR_LIPOPROTEIN"/>
    <property type="match status" value="1"/>
</dbReference>
<evidence type="ECO:0000256" key="1">
    <source>
        <dbReference type="ARBA" id="ARBA00008520"/>
    </source>
</evidence>
<dbReference type="Pfam" id="PF01547">
    <property type="entry name" value="SBP_bac_1"/>
    <property type="match status" value="1"/>
</dbReference>
<dbReference type="EMBL" id="CP017812">
    <property type="protein sequence ID" value="AOZ72572.1"/>
    <property type="molecule type" value="Genomic_DNA"/>
</dbReference>
<dbReference type="STRING" id="1912795.BK816_04070"/>